<name>A0A0K9CNG1_9FUSO</name>
<evidence type="ECO:0000313" key="2">
    <source>
        <dbReference type="EMBL" id="KMV75857.1"/>
    </source>
</evidence>
<comment type="caution">
    <text evidence="2">The sequence shown here is derived from an EMBL/GenBank/DDBJ whole genome shotgun (WGS) entry which is preliminary data.</text>
</comment>
<evidence type="ECO:0000313" key="3">
    <source>
        <dbReference type="Proteomes" id="UP000004650"/>
    </source>
</evidence>
<sequence length="193" mass="22941">MNLIYLGYKGSDKMVGEILFYSHFILLIGLTILFFILFGNILLTTIYLFFSILEQLLDNKTKIMKRILSVIGNFLLWQICIFVNFFLAATIFYNLANEKMLNYFKWLGTFAFVSEEYNFGLYMPVYSIKERIIRIGISLLFLVITYFYIFYTPIWKIKFFLKRLFKIKEKNSENIRVVKIGYIKGGVDKNGRF</sequence>
<reference evidence="3" key="1">
    <citation type="submission" date="2009-02" db="EMBL/GenBank/DDBJ databases">
        <title>The Genome Sequence of Shigella sp. D9.</title>
        <authorList>
            <consortium name="The Broad Institute Genome Sequencing Platform"/>
            <person name="Ward D."/>
            <person name="Young S.K."/>
            <person name="Kodira C.D."/>
            <person name="Zeng Q."/>
            <person name="Koehrsen M."/>
            <person name="Alvarado L."/>
            <person name="Berlin A."/>
            <person name="Borenstein D."/>
            <person name="Chen Z."/>
            <person name="Engels R."/>
            <person name="Freedman E."/>
            <person name="Gellesch M."/>
            <person name="Goldberg J."/>
            <person name="Griggs A."/>
            <person name="Gujja S."/>
            <person name="Heiman D."/>
            <person name="Hepburn T."/>
            <person name="Howarth C."/>
            <person name="Jen D."/>
            <person name="Larson L."/>
            <person name="Lewis B."/>
            <person name="Mehta T."/>
            <person name="Park D."/>
            <person name="Pearson M."/>
            <person name="Roberts A."/>
            <person name="Saif S."/>
            <person name="Shea T."/>
            <person name="Shenoy N."/>
            <person name="Sisk P."/>
            <person name="Stolte C."/>
            <person name="Sykes S."/>
            <person name="Walk T."/>
            <person name="White J."/>
            <person name="Yandava C."/>
            <person name="Allen-Vercoe E."/>
            <person name="Strauss J."/>
            <person name="Sibley C."/>
            <person name="White A."/>
            <person name="Ambrose C."/>
            <person name="Lander E."/>
            <person name="Nusbaum C."/>
            <person name="Galagan J."/>
            <person name="Birren B."/>
        </authorList>
    </citation>
    <scope>NUCLEOTIDE SEQUENCE [LARGE SCALE GENOMIC DNA]</scope>
    <source>
        <strain evidence="3">D11</strain>
    </source>
</reference>
<keyword evidence="1" id="KW-0472">Membrane</keyword>
<feature type="transmembrane region" description="Helical" evidence="1">
    <location>
        <begin position="132"/>
        <end position="154"/>
    </location>
</feature>
<feature type="transmembrane region" description="Helical" evidence="1">
    <location>
        <begin position="74"/>
        <end position="96"/>
    </location>
</feature>
<proteinExistence type="predicted"/>
<feature type="transmembrane region" description="Helical" evidence="1">
    <location>
        <begin position="20"/>
        <end position="53"/>
    </location>
</feature>
<protein>
    <submittedName>
        <fullName evidence="2">Uncharacterized protein</fullName>
    </submittedName>
</protein>
<evidence type="ECO:0000256" key="1">
    <source>
        <dbReference type="SAM" id="Phobius"/>
    </source>
</evidence>
<keyword evidence="1" id="KW-0812">Transmembrane</keyword>
<accession>A0A0K9CNG1</accession>
<dbReference type="AlphaFoldDB" id="A0A0K9CNG1"/>
<dbReference type="Proteomes" id="UP000004650">
    <property type="component" value="Unassembled WGS sequence"/>
</dbReference>
<organism evidence="2 3">
    <name type="scientific">Fusobacterium animalis D11</name>
    <dbReference type="NCBI Taxonomy" id="556264"/>
    <lineage>
        <taxon>Bacteria</taxon>
        <taxon>Fusobacteriati</taxon>
        <taxon>Fusobacteriota</taxon>
        <taxon>Fusobacteriia</taxon>
        <taxon>Fusobacteriales</taxon>
        <taxon>Fusobacteriaceae</taxon>
        <taxon>Fusobacterium</taxon>
    </lineage>
</organism>
<gene>
    <name evidence="2" type="ORF">PSAG_04770</name>
</gene>
<reference evidence="2 3" key="2">
    <citation type="submission" date="2013-10" db="EMBL/GenBank/DDBJ databases">
        <title>The Genome Sequence of Fusobacterium nucleatum subsp. animalis D11.</title>
        <authorList>
            <consortium name="The Broad Institute Genomics Platform"/>
            <person name="Earl A."/>
            <person name="Ward D."/>
            <person name="Feldgarden M."/>
            <person name="Gevers D."/>
            <person name="Kostic A."/>
            <person name="Garrett W."/>
            <person name="Young S.K."/>
            <person name="Zeng Q."/>
            <person name="Gargeya S."/>
            <person name="Fitzgerald M."/>
            <person name="Abouelleil A."/>
            <person name="Alvarado L."/>
            <person name="Berlin A.M."/>
            <person name="Chapman S.B."/>
            <person name="Gainer-Dewar J."/>
            <person name="Goldberg J."/>
            <person name="Gnerre S."/>
            <person name="Griggs A."/>
            <person name="Gujja S."/>
            <person name="Hansen M."/>
            <person name="Howarth C."/>
            <person name="Imamovic A."/>
            <person name="Ireland A."/>
            <person name="Larimer J."/>
            <person name="McCowan C."/>
            <person name="Murphy C."/>
            <person name="Pearson M."/>
            <person name="Poon T.W."/>
            <person name="Priest M."/>
            <person name="Roberts A."/>
            <person name="Saif S."/>
            <person name="Shea T."/>
            <person name="Sykes S."/>
            <person name="Wortman J."/>
            <person name="Nusbaum C."/>
            <person name="Birren B."/>
        </authorList>
    </citation>
    <scope>NUCLEOTIDE SEQUENCE [LARGE SCALE GENOMIC DNA]</scope>
    <source>
        <strain evidence="2 3">D11</strain>
    </source>
</reference>
<keyword evidence="1" id="KW-1133">Transmembrane helix</keyword>
<dbReference type="EMBL" id="ACDS02000099">
    <property type="protein sequence ID" value="KMV75857.1"/>
    <property type="molecule type" value="Genomic_DNA"/>
</dbReference>